<reference evidence="1" key="1">
    <citation type="submission" date="2022-02" db="EMBL/GenBank/DDBJ databases">
        <title>Plant Genome Project.</title>
        <authorList>
            <person name="Zhang R.-G."/>
        </authorList>
    </citation>
    <scope>NUCLEOTIDE SEQUENCE</scope>
    <source>
        <strain evidence="1">AT1</strain>
    </source>
</reference>
<dbReference type="Proteomes" id="UP001062846">
    <property type="component" value="Chromosome 1"/>
</dbReference>
<dbReference type="EMBL" id="CM046388">
    <property type="protein sequence ID" value="KAI8572935.1"/>
    <property type="molecule type" value="Genomic_DNA"/>
</dbReference>
<evidence type="ECO:0000313" key="2">
    <source>
        <dbReference type="Proteomes" id="UP001062846"/>
    </source>
</evidence>
<sequence length="148" mass="16672">MPPPHSQKTLEHFLGKVSYLQRFIPAVVEIAARFADLLKGNARFEWKQEHQQAFKRIKVALTSLVIVKSLIIYLTSTLRSIGALLVQEIDGTEHRVKYISKKTVLPAELSVSSARMILVMESSAEGKRADLEALEETRVTATLAHEKY</sequence>
<comment type="caution">
    <text evidence="1">The sequence shown here is derived from an EMBL/GenBank/DDBJ whole genome shotgun (WGS) entry which is preliminary data.</text>
</comment>
<accession>A0ACC0Q5D0</accession>
<protein>
    <submittedName>
        <fullName evidence="1">Uncharacterized protein</fullName>
    </submittedName>
</protein>
<name>A0ACC0Q5D0_RHOML</name>
<gene>
    <name evidence="1" type="ORF">RHMOL_Rhmol01G0239700</name>
</gene>
<evidence type="ECO:0000313" key="1">
    <source>
        <dbReference type="EMBL" id="KAI8572935.1"/>
    </source>
</evidence>
<proteinExistence type="predicted"/>
<keyword evidence="2" id="KW-1185">Reference proteome</keyword>
<organism evidence="1 2">
    <name type="scientific">Rhododendron molle</name>
    <name type="common">Chinese azalea</name>
    <name type="synonym">Azalea mollis</name>
    <dbReference type="NCBI Taxonomy" id="49168"/>
    <lineage>
        <taxon>Eukaryota</taxon>
        <taxon>Viridiplantae</taxon>
        <taxon>Streptophyta</taxon>
        <taxon>Embryophyta</taxon>
        <taxon>Tracheophyta</taxon>
        <taxon>Spermatophyta</taxon>
        <taxon>Magnoliopsida</taxon>
        <taxon>eudicotyledons</taxon>
        <taxon>Gunneridae</taxon>
        <taxon>Pentapetalae</taxon>
        <taxon>asterids</taxon>
        <taxon>Ericales</taxon>
        <taxon>Ericaceae</taxon>
        <taxon>Ericoideae</taxon>
        <taxon>Rhodoreae</taxon>
        <taxon>Rhododendron</taxon>
    </lineage>
</organism>